<dbReference type="Proteomes" id="UP000654604">
    <property type="component" value="Unassembled WGS sequence"/>
</dbReference>
<comment type="caution">
    <text evidence="11">The sequence shown here is derived from an EMBL/GenBank/DDBJ whole genome shotgun (WGS) entry which is preliminary data.</text>
</comment>
<sequence>MLFYLIVYDITDDKRRKKIADILEGYGVRVQYSVFECVLNLKQYRELKKRLRKVFKQEEDNLRFYPISDHTLRKVETWGQGLPLTNPLKSKVI</sequence>
<name>A0ABR9V1J8_9CHRO</name>
<keyword evidence="6 9" id="KW-0378">Hydrolase</keyword>
<gene>
    <name evidence="9 11" type="primary">cas2</name>
    <name evidence="11" type="ORF">IQ215_03590</name>
</gene>
<dbReference type="HAMAP" id="MF_01471">
    <property type="entry name" value="Cas2"/>
    <property type="match status" value="1"/>
</dbReference>
<evidence type="ECO:0000256" key="3">
    <source>
        <dbReference type="ARBA" id="ARBA00022722"/>
    </source>
</evidence>
<keyword evidence="5 9" id="KW-0255">Endonuclease</keyword>
<evidence type="ECO:0000256" key="10">
    <source>
        <dbReference type="PIRNR" id="PIRNR032582"/>
    </source>
</evidence>
<proteinExistence type="inferred from homology"/>
<evidence type="ECO:0000256" key="9">
    <source>
        <dbReference type="HAMAP-Rule" id="MF_01471"/>
    </source>
</evidence>
<dbReference type="NCBIfam" id="TIGR01573">
    <property type="entry name" value="cas2"/>
    <property type="match status" value="1"/>
</dbReference>
<dbReference type="GO" id="GO:0004519">
    <property type="term" value="F:endonuclease activity"/>
    <property type="evidence" value="ECO:0007669"/>
    <property type="project" value="UniProtKB-KW"/>
</dbReference>
<reference evidence="11 12" key="1">
    <citation type="submission" date="2020-10" db="EMBL/GenBank/DDBJ databases">
        <authorList>
            <person name="Castelo-Branco R."/>
            <person name="Eusebio N."/>
            <person name="Adriana R."/>
            <person name="Vieira A."/>
            <person name="Brugerolle De Fraissinette N."/>
            <person name="Rezende De Castro R."/>
            <person name="Schneider M.P."/>
            <person name="Vasconcelos V."/>
            <person name="Leao P.N."/>
        </authorList>
    </citation>
    <scope>NUCLEOTIDE SEQUENCE [LARGE SCALE GENOMIC DNA]</scope>
    <source>
        <strain evidence="11 12">LEGE 03274</strain>
    </source>
</reference>
<evidence type="ECO:0000256" key="2">
    <source>
        <dbReference type="ARBA" id="ARBA00009959"/>
    </source>
</evidence>
<evidence type="ECO:0000256" key="7">
    <source>
        <dbReference type="ARBA" id="ARBA00022842"/>
    </source>
</evidence>
<dbReference type="PANTHER" id="PTHR34405">
    <property type="entry name" value="CRISPR-ASSOCIATED ENDORIBONUCLEASE CAS2"/>
    <property type="match status" value="1"/>
</dbReference>
<evidence type="ECO:0000256" key="8">
    <source>
        <dbReference type="ARBA" id="ARBA00023118"/>
    </source>
</evidence>
<dbReference type="EMBL" id="JADEWC010000005">
    <property type="protein sequence ID" value="MBE9221770.1"/>
    <property type="molecule type" value="Genomic_DNA"/>
</dbReference>
<keyword evidence="8 9" id="KW-0051">Antiviral defense</keyword>
<keyword evidence="12" id="KW-1185">Reference proteome</keyword>
<accession>A0ABR9V1J8</accession>
<keyword evidence="4 9" id="KW-0479">Metal-binding</keyword>
<evidence type="ECO:0000256" key="5">
    <source>
        <dbReference type="ARBA" id="ARBA00022759"/>
    </source>
</evidence>
<dbReference type="SUPFAM" id="SSF143430">
    <property type="entry name" value="TTP0101/SSO1404-like"/>
    <property type="match status" value="1"/>
</dbReference>
<dbReference type="InterPro" id="IPR021127">
    <property type="entry name" value="CRISPR_associated_Cas2"/>
</dbReference>
<comment type="function">
    <text evidence="9">CRISPR (clustered regularly interspaced short palindromic repeat), is an adaptive immune system that provides protection against mobile genetic elements (viruses, transposable elements and conjugative plasmids). CRISPR clusters contain sequences complementary to antecedent mobile elements and target invading nucleic acids. CRISPR clusters are transcribed and processed into CRISPR RNA (crRNA). Functions as a ssRNA-specific endoribonuclease. Involved in the integration of spacer DNA into the CRISPR cassette.</text>
</comment>
<keyword evidence="3 9" id="KW-0540">Nuclease</keyword>
<organism evidence="11 12">
    <name type="scientific">Cyanobacterium stanieri LEGE 03274</name>
    <dbReference type="NCBI Taxonomy" id="1828756"/>
    <lineage>
        <taxon>Bacteria</taxon>
        <taxon>Bacillati</taxon>
        <taxon>Cyanobacteriota</taxon>
        <taxon>Cyanophyceae</taxon>
        <taxon>Oscillatoriophycideae</taxon>
        <taxon>Chroococcales</taxon>
        <taxon>Geminocystaceae</taxon>
        <taxon>Cyanobacterium</taxon>
    </lineage>
</organism>
<evidence type="ECO:0000313" key="11">
    <source>
        <dbReference type="EMBL" id="MBE9221770.1"/>
    </source>
</evidence>
<dbReference type="InterPro" id="IPR019199">
    <property type="entry name" value="Virulence_VapD/CRISPR_Cas2"/>
</dbReference>
<dbReference type="RefSeq" id="WP_193799955.1">
    <property type="nucleotide sequence ID" value="NZ_JADEWC010000005.1"/>
</dbReference>
<evidence type="ECO:0000256" key="4">
    <source>
        <dbReference type="ARBA" id="ARBA00022723"/>
    </source>
</evidence>
<comment type="subunit">
    <text evidence="9">Homodimer, forms a heterotetramer with a Cas1 homodimer.</text>
</comment>
<dbReference type="PIRSF" id="PIRSF032582">
    <property type="entry name" value="Cas2"/>
    <property type="match status" value="1"/>
</dbReference>
<evidence type="ECO:0000313" key="12">
    <source>
        <dbReference type="Proteomes" id="UP000654604"/>
    </source>
</evidence>
<dbReference type="CDD" id="cd09725">
    <property type="entry name" value="Cas2_I_II_III"/>
    <property type="match status" value="1"/>
</dbReference>
<keyword evidence="7 9" id="KW-0460">Magnesium</keyword>
<comment type="cofactor">
    <cofactor evidence="1 9">
        <name>Mg(2+)</name>
        <dbReference type="ChEBI" id="CHEBI:18420"/>
    </cofactor>
</comment>
<evidence type="ECO:0000256" key="6">
    <source>
        <dbReference type="ARBA" id="ARBA00022801"/>
    </source>
</evidence>
<comment type="similarity">
    <text evidence="2 9 10">Belongs to the CRISPR-associated endoribonuclease Cas2 protein family.</text>
</comment>
<protein>
    <recommendedName>
        <fullName evidence="9">CRISPR-associated endoribonuclease Cas2</fullName>
        <ecNumber evidence="9">3.1.-.-</ecNumber>
    </recommendedName>
</protein>
<dbReference type="EC" id="3.1.-.-" evidence="9"/>
<evidence type="ECO:0000256" key="1">
    <source>
        <dbReference type="ARBA" id="ARBA00001946"/>
    </source>
</evidence>
<dbReference type="Gene3D" id="3.30.70.240">
    <property type="match status" value="1"/>
</dbReference>
<dbReference type="PANTHER" id="PTHR34405:SF3">
    <property type="entry name" value="CRISPR-ASSOCIATED ENDORIBONUCLEASE CAS2 3"/>
    <property type="match status" value="1"/>
</dbReference>
<dbReference type="Pfam" id="PF09827">
    <property type="entry name" value="CRISPR_Cas2"/>
    <property type="match status" value="1"/>
</dbReference>
<feature type="binding site" evidence="9">
    <location>
        <position position="9"/>
    </location>
    <ligand>
        <name>Mg(2+)</name>
        <dbReference type="ChEBI" id="CHEBI:18420"/>
        <note>catalytic</note>
    </ligand>
</feature>